<name>A0ABR1GP29_9HYPO</name>
<sequence length="873" mass="94684">MAKHLGFTIPGALPKPVYQNQVFGRDEIPAHLLPITIHSTTGQVSTPDALLAANLTDTVTLTRTSASDPAPSIIADFGVAVAGIPFIHVSALDSPSGSVVVDFAVSEGYPGIKLQDGDGPYPFSAGADTSRKARFRVRHAGFHDAKYIQGSQRWMKITLASPGPSSVTISRAGFIPATSNVPVNRLPGQFECSDASLTELWGYGARTIQLNCAPARTIPSPWQISEDMGVLVDSQRCNAYGWGGAWSDYEAEFDGLAIEGGLAWTVRAGGGMPSVLFQLTVTEKGTVLEMWWGYYNKPQTTLVPVLISSVDISTQVELNKWHRFKTRCVGDKPFVITIDNVEVATFRQGNIKASGLALLGISVDSSNFPHVPTGSVGIGAGADQVCRFKDMLVRSVPSQDILYTSGLNTFAALSDFGVGWNQFPFIFDGAKRDRYPWTADIIVGGKTLYYSTAGTEYVRGNIVASMLRCKASKETPGLLPGGAPPGTDFNRARDDSMFTILSVNYSLYLILVVYEYWTFTGDDNLLDLCWDKIEGCLAYCRKLVNQDGLISAAGMDAGDYDYYNGIQEGVSTKRNAIYVAVLRACAKMAASEAIADTYTATSLLSIADVTAKAVLEKCYNPKNGYFNITDSRTTGFQQETHAWLLLADIVPFELKTQILAHFSSLCTASHNSAPLSFSPDTTNPTPPPVISPTMSAIHIDSAVYAKEKHSIVENHLRRVWEPMMDKSNEHFTGTTWEFMTAEGKPFKGDFCSYAQLFSCGPTWLLSAHVLGVEPLAPGFSKYRVWPKLRLSGITWARGRVPTPRGSILVAWEETSVGWRLSIQAPRGLDGVVVVPDEIWSRKTGMVVGDGSSTQGSKELAVGVDGTLDVTVNF</sequence>
<comment type="caution">
    <text evidence="3">The sequence shown here is derived from an EMBL/GenBank/DDBJ whole genome shotgun (WGS) entry which is preliminary data.</text>
</comment>
<protein>
    <recommendedName>
        <fullName evidence="5">Alpha-L-rhamnosidase six-hairpin glycosidase domain-containing protein</fullName>
    </recommendedName>
</protein>
<feature type="domain" description="Alpha-L-rhamnosidase C-terminal" evidence="2">
    <location>
        <begin position="771"/>
        <end position="837"/>
    </location>
</feature>
<dbReference type="Pfam" id="PF17390">
    <property type="entry name" value="Bac_rhamnosid_C"/>
    <property type="match status" value="1"/>
</dbReference>
<evidence type="ECO:0000259" key="2">
    <source>
        <dbReference type="Pfam" id="PF17390"/>
    </source>
</evidence>
<dbReference type="PANTHER" id="PTHR34987:SF4">
    <property type="entry name" value="ALPHA-L-RHAMNOSIDASE C-TERMINAL DOMAIN-CONTAINING PROTEIN"/>
    <property type="match status" value="1"/>
</dbReference>
<dbReference type="Gene3D" id="2.60.120.560">
    <property type="entry name" value="Exo-inulinase, domain 1"/>
    <property type="match status" value="1"/>
</dbReference>
<evidence type="ECO:0000313" key="4">
    <source>
        <dbReference type="Proteomes" id="UP001498476"/>
    </source>
</evidence>
<dbReference type="PANTHER" id="PTHR34987">
    <property type="entry name" value="C, PUTATIVE (AFU_ORTHOLOGUE AFUA_3G02880)-RELATED"/>
    <property type="match status" value="1"/>
</dbReference>
<organism evidence="3 4">
    <name type="scientific">Neonectria punicea</name>
    <dbReference type="NCBI Taxonomy" id="979145"/>
    <lineage>
        <taxon>Eukaryota</taxon>
        <taxon>Fungi</taxon>
        <taxon>Dikarya</taxon>
        <taxon>Ascomycota</taxon>
        <taxon>Pezizomycotina</taxon>
        <taxon>Sordariomycetes</taxon>
        <taxon>Hypocreomycetidae</taxon>
        <taxon>Hypocreales</taxon>
        <taxon>Nectriaceae</taxon>
        <taxon>Neonectria</taxon>
    </lineage>
</organism>
<dbReference type="Gene3D" id="2.60.420.10">
    <property type="entry name" value="Maltose phosphorylase, domain 3"/>
    <property type="match status" value="1"/>
</dbReference>
<dbReference type="Proteomes" id="UP001498476">
    <property type="component" value="Unassembled WGS sequence"/>
</dbReference>
<keyword evidence="4" id="KW-1185">Reference proteome</keyword>
<reference evidence="3 4" key="1">
    <citation type="journal article" date="2025" name="Microbiol. Resour. Announc.">
        <title>Draft genome sequences for Neonectria magnoliae and Neonectria punicea, canker pathogens of Liriodendron tulipifera and Acer saccharum in West Virginia.</title>
        <authorList>
            <person name="Petronek H.M."/>
            <person name="Kasson M.T."/>
            <person name="Metheny A.M."/>
            <person name="Stauder C.M."/>
            <person name="Lovett B."/>
            <person name="Lynch S.C."/>
            <person name="Garnas J.R."/>
            <person name="Kasson L.R."/>
            <person name="Stajich J.E."/>
        </authorList>
    </citation>
    <scope>NUCLEOTIDE SEQUENCE [LARGE SCALE GENOMIC DNA]</scope>
    <source>
        <strain evidence="3 4">NRRL 64653</strain>
    </source>
</reference>
<accession>A0ABR1GP29</accession>
<dbReference type="Gene3D" id="1.50.10.10">
    <property type="match status" value="1"/>
</dbReference>
<dbReference type="InterPro" id="IPR035398">
    <property type="entry name" value="Bac_rhamnosid_C"/>
</dbReference>
<dbReference type="InterPro" id="IPR008928">
    <property type="entry name" value="6-hairpin_glycosidase_sf"/>
</dbReference>
<dbReference type="SUPFAM" id="SSF48208">
    <property type="entry name" value="Six-hairpin glycosidases"/>
    <property type="match status" value="1"/>
</dbReference>
<dbReference type="EMBL" id="JAZAVJ010000242">
    <property type="protein sequence ID" value="KAK7403517.1"/>
    <property type="molecule type" value="Genomic_DNA"/>
</dbReference>
<evidence type="ECO:0000313" key="3">
    <source>
        <dbReference type="EMBL" id="KAK7403517.1"/>
    </source>
</evidence>
<evidence type="ECO:0000259" key="1">
    <source>
        <dbReference type="Pfam" id="PF17389"/>
    </source>
</evidence>
<dbReference type="Pfam" id="PF17389">
    <property type="entry name" value="Bac_rhamnosid6H"/>
    <property type="match status" value="1"/>
</dbReference>
<evidence type="ECO:0008006" key="5">
    <source>
        <dbReference type="Google" id="ProtNLM"/>
    </source>
</evidence>
<dbReference type="InterPro" id="IPR035396">
    <property type="entry name" value="Bac_rhamnosid6H"/>
</dbReference>
<gene>
    <name evidence="3" type="ORF">QQX98_010695</name>
</gene>
<dbReference type="InterPro" id="IPR012341">
    <property type="entry name" value="6hp_glycosidase-like_sf"/>
</dbReference>
<proteinExistence type="predicted"/>
<feature type="domain" description="Alpha-L-rhamnosidase six-hairpin glycosidase" evidence="1">
    <location>
        <begin position="425"/>
        <end position="667"/>
    </location>
</feature>